<feature type="chain" id="PRO_5007889251" description="Preprotein translocase YidC" evidence="1">
    <location>
        <begin position="22"/>
        <end position="233"/>
    </location>
</feature>
<keyword evidence="1" id="KW-0732">Signal</keyword>
<name>A0A167K8T9_9FLAO</name>
<accession>A0A167K8T9</accession>
<gene>
    <name evidence="2" type="ORF">ULVI_01435</name>
</gene>
<protein>
    <recommendedName>
        <fullName evidence="4">Preprotein translocase YidC</fullName>
    </recommendedName>
</protein>
<dbReference type="STRING" id="1763537.ULVI_01435"/>
<organism evidence="2 3">
    <name type="scientific">Cochleicola gelatinilyticus</name>
    <dbReference type="NCBI Taxonomy" id="1763537"/>
    <lineage>
        <taxon>Bacteria</taxon>
        <taxon>Pseudomonadati</taxon>
        <taxon>Bacteroidota</taxon>
        <taxon>Flavobacteriia</taxon>
        <taxon>Flavobacteriales</taxon>
        <taxon>Flavobacteriaceae</taxon>
        <taxon>Cochleicola</taxon>
    </lineage>
</organism>
<dbReference type="AlphaFoldDB" id="A0A167K8T9"/>
<evidence type="ECO:0000313" key="2">
    <source>
        <dbReference type="EMBL" id="OAB81509.1"/>
    </source>
</evidence>
<comment type="caution">
    <text evidence="2">The sequence shown here is derived from an EMBL/GenBank/DDBJ whole genome shotgun (WGS) entry which is preliminary data.</text>
</comment>
<evidence type="ECO:0000256" key="1">
    <source>
        <dbReference type="SAM" id="SignalP"/>
    </source>
</evidence>
<sequence>MKMRHVLFFFGILYSTATLMAQEVVNQSDTNGARHGVWKKYYSGTKQLRYEGEFDHGKEIGTFKFYCEKCGKTPNVVKNFQPNSSLSEVKYLTSKGDVVSQGMMDGKLRTGEWLYFHKKSNKVMTREFYKNGVLDGKKTIYYPSGKITEEIHYVDGMKEGKNVYYTEKGILLKELQYANDKLHGPSVYYDGNGAKTIEGSYKQGRKNGLWVYYQNGKIALEETYPKPLKKIED</sequence>
<dbReference type="SUPFAM" id="SSF82185">
    <property type="entry name" value="Histone H3 K4-specific methyltransferase SET7/9 N-terminal domain"/>
    <property type="match status" value="2"/>
</dbReference>
<dbReference type="Proteomes" id="UP000077013">
    <property type="component" value="Unassembled WGS sequence"/>
</dbReference>
<keyword evidence="3" id="KW-1185">Reference proteome</keyword>
<proteinExistence type="predicted"/>
<dbReference type="PANTHER" id="PTHR33706:SF1">
    <property type="entry name" value="TPR REPEAT PROTEIN"/>
    <property type="match status" value="1"/>
</dbReference>
<dbReference type="Gene3D" id="2.20.110.10">
    <property type="entry name" value="Histone H3 K4-specific methyltransferase SET7/9 N-terminal domain"/>
    <property type="match status" value="3"/>
</dbReference>
<evidence type="ECO:0000313" key="3">
    <source>
        <dbReference type="Proteomes" id="UP000077013"/>
    </source>
</evidence>
<dbReference type="PANTHER" id="PTHR33706">
    <property type="entry name" value="MORN VARIANT REPEAT PROTEIN"/>
    <property type="match status" value="1"/>
</dbReference>
<reference evidence="2 3" key="1">
    <citation type="submission" date="2016-02" db="EMBL/GenBank/DDBJ databases">
        <title>Ulvibacter sp. LPB0005, isolated from Thais luteostoma.</title>
        <authorList>
            <person name="Shin S.-K."/>
            <person name="Yi H."/>
        </authorList>
    </citation>
    <scope>NUCLEOTIDE SEQUENCE [LARGE SCALE GENOMIC DNA]</scope>
    <source>
        <strain evidence="2 3">LPB0005</strain>
    </source>
</reference>
<dbReference type="Pfam" id="PF07661">
    <property type="entry name" value="MORN_2"/>
    <property type="match status" value="2"/>
</dbReference>
<dbReference type="EMBL" id="LRXL01000012">
    <property type="protein sequence ID" value="OAB81509.1"/>
    <property type="molecule type" value="Genomic_DNA"/>
</dbReference>
<dbReference type="InterPro" id="IPR011652">
    <property type="entry name" value="MORN_2"/>
</dbReference>
<feature type="signal peptide" evidence="1">
    <location>
        <begin position="1"/>
        <end position="21"/>
    </location>
</feature>
<evidence type="ECO:0008006" key="4">
    <source>
        <dbReference type="Google" id="ProtNLM"/>
    </source>
</evidence>
<dbReference type="OrthoDB" id="9785122at2"/>